<dbReference type="PANTHER" id="PTHR31262">
    <property type="entry name" value="RIBULOSE BISPHOSPHATE CARBOXYLASE SMALL CHAIN 1, CHLOROPLASTIC"/>
    <property type="match status" value="1"/>
</dbReference>
<dbReference type="GO" id="GO:0016984">
    <property type="term" value="F:ribulose-bisphosphate carboxylase activity"/>
    <property type="evidence" value="ECO:0007669"/>
    <property type="project" value="UniProtKB-EC"/>
</dbReference>
<keyword evidence="1" id="KW-0113">Calvin cycle</keyword>
<dbReference type="InterPro" id="IPR036385">
    <property type="entry name" value="RuBisCO_ssu_sf"/>
</dbReference>
<accession>A0A484H751</accession>
<dbReference type="InterPro" id="IPR000894">
    <property type="entry name" value="RuBisCO_ssu_dom"/>
</dbReference>
<dbReference type="Pfam" id="PF00101">
    <property type="entry name" value="RuBisCO_small"/>
    <property type="match status" value="1"/>
</dbReference>
<sequence length="118" mass="13667">MNDVQDYKSRLSNKTSRKTGTFSYLPQMTGDEIRKQVEYIVSKGWAPAIEHTEPEHAHLSYWYMWKLPMFGETSVDQILAEVEACHLTNPHDHVRLIGYDHLAPTQGTSMVIYRGTQR</sequence>
<protein>
    <submittedName>
        <fullName evidence="4">Ribulose bisphosphate carboxylase small chain</fullName>
        <ecNumber evidence="4">4.1.1.39</ecNumber>
    </submittedName>
</protein>
<proteinExistence type="inferred from homology"/>
<dbReference type="GO" id="GO:0019253">
    <property type="term" value="P:reductive pentose-phosphate cycle"/>
    <property type="evidence" value="ECO:0007669"/>
    <property type="project" value="UniProtKB-KW"/>
</dbReference>
<dbReference type="InterPro" id="IPR024681">
    <property type="entry name" value="RuBisCO_ssu"/>
</dbReference>
<organism evidence="4">
    <name type="scientific">invertebrate metagenome</name>
    <dbReference type="NCBI Taxonomy" id="1711999"/>
    <lineage>
        <taxon>unclassified sequences</taxon>
        <taxon>metagenomes</taxon>
        <taxon>organismal metagenomes</taxon>
    </lineage>
</organism>
<keyword evidence="4" id="KW-0456">Lyase</keyword>
<feature type="domain" description="Ribulose bisphosphate carboxylase small subunit" evidence="3">
    <location>
        <begin position="18"/>
        <end position="115"/>
    </location>
</feature>
<dbReference type="EC" id="4.1.1.39" evidence="4"/>
<dbReference type="SMART" id="SM00961">
    <property type="entry name" value="RuBisCO_small"/>
    <property type="match status" value="1"/>
</dbReference>
<gene>
    <name evidence="4" type="ORF">RIEGSTA812A_PEG_853</name>
</gene>
<dbReference type="AlphaFoldDB" id="A0A484H751"/>
<dbReference type="Gene3D" id="3.30.190.10">
    <property type="entry name" value="Ribulose bisphosphate carboxylase, small subunit"/>
    <property type="match status" value="1"/>
</dbReference>
<dbReference type="CDD" id="cd03527">
    <property type="entry name" value="RuBisCO_small"/>
    <property type="match status" value="1"/>
</dbReference>
<evidence type="ECO:0000256" key="1">
    <source>
        <dbReference type="ARBA" id="ARBA00022567"/>
    </source>
</evidence>
<evidence type="ECO:0000256" key="2">
    <source>
        <dbReference type="ARBA" id="ARBA00023300"/>
    </source>
</evidence>
<evidence type="ECO:0000259" key="3">
    <source>
        <dbReference type="SMART" id="SM00961"/>
    </source>
</evidence>
<dbReference type="SUPFAM" id="SSF55239">
    <property type="entry name" value="RuBisCO, small subunit"/>
    <property type="match status" value="1"/>
</dbReference>
<name>A0A484H751_9ZZZZ</name>
<reference evidence="4" key="1">
    <citation type="submission" date="2018-10" db="EMBL/GenBank/DDBJ databases">
        <authorList>
            <person name="Gruber-Vodicka H."/>
            <person name="Jaeckle O."/>
        </authorList>
    </citation>
    <scope>NUCLEOTIDE SEQUENCE</scope>
</reference>
<dbReference type="HAMAP" id="MF_00859">
    <property type="entry name" value="RuBisCO_S_bact"/>
    <property type="match status" value="1"/>
</dbReference>
<dbReference type="EMBL" id="LR026963">
    <property type="protein sequence ID" value="VBB69380.1"/>
    <property type="molecule type" value="Genomic_DNA"/>
</dbReference>
<keyword evidence="2" id="KW-0120">Carbon dioxide fixation</keyword>
<evidence type="ECO:0000313" key="4">
    <source>
        <dbReference type="EMBL" id="VBB69380.1"/>
    </source>
</evidence>